<organism evidence="9 10">
    <name type="scientific">Thiosulfativibrio zosterae</name>
    <dbReference type="NCBI Taxonomy" id="2675053"/>
    <lineage>
        <taxon>Bacteria</taxon>
        <taxon>Pseudomonadati</taxon>
        <taxon>Pseudomonadota</taxon>
        <taxon>Gammaproteobacteria</taxon>
        <taxon>Thiotrichales</taxon>
        <taxon>Piscirickettsiaceae</taxon>
        <taxon>Thiosulfativibrio</taxon>
    </lineage>
</organism>
<dbReference type="PIRSF" id="PIRSF029598">
    <property type="entry name" value="PsiE"/>
    <property type="match status" value="1"/>
</dbReference>
<evidence type="ECO:0000256" key="4">
    <source>
        <dbReference type="ARBA" id="ARBA00022475"/>
    </source>
</evidence>
<comment type="similarity">
    <text evidence="2">Belongs to the PsiE family.</text>
</comment>
<feature type="transmembrane region" description="Helical" evidence="8">
    <location>
        <begin position="49"/>
        <end position="70"/>
    </location>
</feature>
<dbReference type="Pfam" id="PF06146">
    <property type="entry name" value="PsiE"/>
    <property type="match status" value="1"/>
</dbReference>
<evidence type="ECO:0000256" key="1">
    <source>
        <dbReference type="ARBA" id="ARBA00004429"/>
    </source>
</evidence>
<dbReference type="Proteomes" id="UP000501466">
    <property type="component" value="Chromosome"/>
</dbReference>
<evidence type="ECO:0000313" key="9">
    <source>
        <dbReference type="EMBL" id="BBP42680.1"/>
    </source>
</evidence>
<feature type="transmembrane region" description="Helical" evidence="8">
    <location>
        <begin position="76"/>
        <end position="94"/>
    </location>
</feature>
<keyword evidence="10" id="KW-1185">Reference proteome</keyword>
<keyword evidence="5 8" id="KW-0812">Transmembrane</keyword>
<keyword evidence="7 8" id="KW-0472">Membrane</keyword>
<evidence type="ECO:0000256" key="6">
    <source>
        <dbReference type="ARBA" id="ARBA00022989"/>
    </source>
</evidence>
<evidence type="ECO:0000313" key="10">
    <source>
        <dbReference type="Proteomes" id="UP000501466"/>
    </source>
</evidence>
<keyword evidence="6 8" id="KW-1133">Transmembrane helix</keyword>
<proteinExistence type="inferred from homology"/>
<name>A0A6F8PL05_9GAMM</name>
<accession>A0A6F8PL05</accession>
<evidence type="ECO:0000256" key="2">
    <source>
        <dbReference type="ARBA" id="ARBA00005632"/>
    </source>
</evidence>
<evidence type="ECO:0000256" key="8">
    <source>
        <dbReference type="SAM" id="Phobius"/>
    </source>
</evidence>
<feature type="transmembrane region" description="Helical" evidence="8">
    <location>
        <begin position="17"/>
        <end position="37"/>
    </location>
</feature>
<protein>
    <recommendedName>
        <fullName evidence="3">Protein PsiE</fullName>
    </recommendedName>
</protein>
<feature type="transmembrane region" description="Helical" evidence="8">
    <location>
        <begin position="106"/>
        <end position="125"/>
    </location>
</feature>
<dbReference type="InterPro" id="IPR020948">
    <property type="entry name" value="P_starv_induced_PsiE-like"/>
</dbReference>
<dbReference type="GO" id="GO:0005886">
    <property type="term" value="C:plasma membrane"/>
    <property type="evidence" value="ECO:0007669"/>
    <property type="project" value="UniProtKB-SubCell"/>
</dbReference>
<dbReference type="PANTHER" id="PTHR37819">
    <property type="entry name" value="PROTEIN PSIE"/>
    <property type="match status" value="1"/>
</dbReference>
<keyword evidence="4" id="KW-1003">Cell membrane</keyword>
<evidence type="ECO:0000256" key="5">
    <source>
        <dbReference type="ARBA" id="ARBA00022692"/>
    </source>
</evidence>
<dbReference type="InterPro" id="IPR009315">
    <property type="entry name" value="P_starv_induced_PsiE"/>
</dbReference>
<reference evidence="10" key="1">
    <citation type="submission" date="2019-11" db="EMBL/GenBank/DDBJ databases">
        <title>Isolation and characterization of two novel species in the genus Thiomicrorhabdus.</title>
        <authorList>
            <person name="Mochizuki J."/>
            <person name="Kojima H."/>
            <person name="Fukui M."/>
        </authorList>
    </citation>
    <scope>NUCLEOTIDE SEQUENCE [LARGE SCALE GENOMIC DNA]</scope>
    <source>
        <strain evidence="10">AkT22</strain>
    </source>
</reference>
<sequence>MSNIHHYPAVKSVKRGIRIAEVIGLIFVALATIFAMIQEVYKVVSLMEVHLGDLLLMFIYLEILAMVAIYLDSGKLPIRFPMYIALIALARYLILDMKNLTEWQMLAIAVTMMIIALTVLIVRYGHLKLPYPDREQLEKNLAE</sequence>
<evidence type="ECO:0000256" key="7">
    <source>
        <dbReference type="ARBA" id="ARBA00023136"/>
    </source>
</evidence>
<comment type="subcellular location">
    <subcellularLocation>
        <location evidence="1">Cell inner membrane</location>
        <topology evidence="1">Multi-pass membrane protein</topology>
    </subcellularLocation>
</comment>
<dbReference type="GO" id="GO:0016036">
    <property type="term" value="P:cellular response to phosphate starvation"/>
    <property type="evidence" value="ECO:0007669"/>
    <property type="project" value="InterPro"/>
</dbReference>
<dbReference type="EMBL" id="AP021888">
    <property type="protein sequence ID" value="BBP42680.1"/>
    <property type="molecule type" value="Genomic_DNA"/>
</dbReference>
<dbReference type="RefSeq" id="WP_173290318.1">
    <property type="nucleotide sequence ID" value="NZ_AP021888.1"/>
</dbReference>
<dbReference type="AlphaFoldDB" id="A0A6F8PL05"/>
<gene>
    <name evidence="9" type="ORF">THMIRHAT_04260</name>
</gene>
<dbReference type="PANTHER" id="PTHR37819:SF1">
    <property type="entry name" value="PROTEIN PSIE"/>
    <property type="match status" value="1"/>
</dbReference>
<evidence type="ECO:0000256" key="3">
    <source>
        <dbReference type="ARBA" id="ARBA00021903"/>
    </source>
</evidence>
<dbReference type="KEGG" id="tzo:THMIRHAT_04260"/>